<dbReference type="RefSeq" id="WP_308449184.1">
    <property type="nucleotide sequence ID" value="NZ_JAJEQC010000006.1"/>
</dbReference>
<feature type="transmembrane region" description="Helical" evidence="1">
    <location>
        <begin position="123"/>
        <end position="148"/>
    </location>
</feature>
<sequence length="170" mass="18683">MRLKCVALSGILGALMFVSQVALAPLPNVELASSLTVLFTLALGPYVGYTLAVFVLLEGLLYGFGLWWFSYLYIWAILAVAAWLFRKMESRLGWGLLCGFYGLIFGTLTAIPVLILSGPAATLAYIISGIPFDLVHGVSNFLLAFLLLPTLRRILARLTRLLNMGTLYFE</sequence>
<gene>
    <name evidence="2" type="ORF">LKD31_07280</name>
</gene>
<evidence type="ECO:0000313" key="3">
    <source>
        <dbReference type="Proteomes" id="UP001199424"/>
    </source>
</evidence>
<keyword evidence="3" id="KW-1185">Reference proteome</keyword>
<keyword evidence="1" id="KW-0812">Transmembrane</keyword>
<dbReference type="Proteomes" id="UP001199424">
    <property type="component" value="Unassembled WGS sequence"/>
</dbReference>
<comment type="caution">
    <text evidence="2">The sequence shown here is derived from an EMBL/GenBank/DDBJ whole genome shotgun (WGS) entry which is preliminary data.</text>
</comment>
<evidence type="ECO:0000256" key="1">
    <source>
        <dbReference type="SAM" id="Phobius"/>
    </source>
</evidence>
<protein>
    <recommendedName>
        <fullName evidence="4">ECF transporter S component</fullName>
    </recommendedName>
</protein>
<dbReference type="AlphaFoldDB" id="A0AAE3DIN9"/>
<proteinExistence type="predicted"/>
<dbReference type="Gene3D" id="1.10.1760.20">
    <property type="match status" value="1"/>
</dbReference>
<evidence type="ECO:0008006" key="4">
    <source>
        <dbReference type="Google" id="ProtNLM"/>
    </source>
</evidence>
<keyword evidence="1" id="KW-1133">Transmembrane helix</keyword>
<organism evidence="2 3">
    <name type="scientific">Hominenteromicrobium mulieris</name>
    <dbReference type="NCBI Taxonomy" id="2885357"/>
    <lineage>
        <taxon>Bacteria</taxon>
        <taxon>Bacillati</taxon>
        <taxon>Bacillota</taxon>
        <taxon>Clostridia</taxon>
        <taxon>Eubacteriales</taxon>
        <taxon>Oscillospiraceae</taxon>
        <taxon>Hominenteromicrobium</taxon>
    </lineage>
</organism>
<dbReference type="EMBL" id="JAJEQC010000006">
    <property type="protein sequence ID" value="MCC2136817.1"/>
    <property type="molecule type" value="Genomic_DNA"/>
</dbReference>
<feature type="transmembrane region" description="Helical" evidence="1">
    <location>
        <begin position="66"/>
        <end position="85"/>
    </location>
</feature>
<name>A0AAE3DIN9_9FIRM</name>
<reference evidence="2" key="1">
    <citation type="submission" date="2021-10" db="EMBL/GenBank/DDBJ databases">
        <title>Anaerobic single-cell dispensing facilitates the cultivation of human gut bacteria.</title>
        <authorList>
            <person name="Afrizal A."/>
        </authorList>
    </citation>
    <scope>NUCLEOTIDE SEQUENCE</scope>
    <source>
        <strain evidence="2">CLA-AA-H250</strain>
    </source>
</reference>
<keyword evidence="1" id="KW-0472">Membrane</keyword>
<accession>A0AAE3DIN9</accession>
<evidence type="ECO:0000313" key="2">
    <source>
        <dbReference type="EMBL" id="MCC2136817.1"/>
    </source>
</evidence>
<feature type="transmembrane region" description="Helical" evidence="1">
    <location>
        <begin position="92"/>
        <end position="117"/>
    </location>
</feature>